<gene>
    <name evidence="1" type="ORF">NCTC7406_00163</name>
</gene>
<organism evidence="1 2">
    <name type="scientific">Salmonella enterica subsp. enterica serovar Sanjuan</name>
    <dbReference type="NCBI Taxonomy" id="1160765"/>
    <lineage>
        <taxon>Bacteria</taxon>
        <taxon>Pseudomonadati</taxon>
        <taxon>Pseudomonadota</taxon>
        <taxon>Gammaproteobacteria</taxon>
        <taxon>Enterobacterales</taxon>
        <taxon>Enterobacteriaceae</taxon>
        <taxon>Salmonella</taxon>
    </lineage>
</organism>
<reference evidence="1 2" key="1">
    <citation type="submission" date="2018-12" db="EMBL/GenBank/DDBJ databases">
        <authorList>
            <consortium name="Pathogen Informatics"/>
        </authorList>
    </citation>
    <scope>NUCLEOTIDE SEQUENCE [LARGE SCALE GENOMIC DNA]</scope>
    <source>
        <strain evidence="1 2">NCTC7406</strain>
    </source>
</reference>
<evidence type="ECO:0000313" key="1">
    <source>
        <dbReference type="EMBL" id="VEA02120.1"/>
    </source>
</evidence>
<dbReference type="AlphaFoldDB" id="A0A447NFQ1"/>
<dbReference type="Proteomes" id="UP000276345">
    <property type="component" value="Chromosome"/>
</dbReference>
<name>A0A447NFQ1_SALET</name>
<sequence>MPPGQRLEFCFIKACHLFESHFPAQRRHRVHHDQAAYAFFEFAHIGLLFFSDRAAKRQVHQLLRFFTQFLAVYFAQTDNFCFQRLFFFFQLRVFIGGFNQRETCLLVANSVKTIAQAFNFFFSTSFMG</sequence>
<accession>A0A447NFQ1</accession>
<dbReference type="EMBL" id="LR134142">
    <property type="protein sequence ID" value="VEA02120.1"/>
    <property type="molecule type" value="Genomic_DNA"/>
</dbReference>
<evidence type="ECO:0000313" key="2">
    <source>
        <dbReference type="Proteomes" id="UP000276345"/>
    </source>
</evidence>
<proteinExistence type="predicted"/>
<protein>
    <submittedName>
        <fullName evidence="1">Uncharacterized protein</fullName>
    </submittedName>
</protein>